<comment type="caution">
    <text evidence="3">The sequence shown here is derived from an EMBL/GenBank/DDBJ whole genome shotgun (WGS) entry which is preliminary data.</text>
</comment>
<evidence type="ECO:0000256" key="1">
    <source>
        <dbReference type="SAM" id="Phobius"/>
    </source>
</evidence>
<dbReference type="RefSeq" id="WP_065416141.1">
    <property type="nucleotide sequence ID" value="NZ_CP053893.1"/>
</dbReference>
<reference evidence="2" key="3">
    <citation type="journal article" date="2022" name="Nat. Biotechnol.">
        <title>Carbon-negative production of acetone and isopropanol by gas fermentation at industrial pilot scale.</title>
        <authorList>
            <person name="Liew F.E."/>
            <person name="Nogle R."/>
            <person name="Abdalla T."/>
            <person name="Rasor B.J."/>
            <person name="Canter C."/>
            <person name="Jensen R.O."/>
            <person name="Wang L."/>
            <person name="Strutz J."/>
            <person name="Chirania P."/>
            <person name="De Tissera S."/>
            <person name="Mueller A.P."/>
            <person name="Ruan Z."/>
            <person name="Gao A."/>
            <person name="Tran L."/>
            <person name="Engle N.L."/>
            <person name="Bromley J.C."/>
            <person name="Daniell J."/>
            <person name="Conrado R."/>
            <person name="Tschaplinski T.J."/>
            <person name="Giannone R.J."/>
            <person name="Hettich R.L."/>
            <person name="Karim A.S."/>
            <person name="Simpson S.D."/>
            <person name="Brown S.D."/>
            <person name="Leang C."/>
            <person name="Jewett M.C."/>
            <person name="Kopke M."/>
        </authorList>
    </citation>
    <scope>NUCLEOTIDE SEQUENCE</scope>
    <source>
        <strain evidence="2">DJ080</strain>
    </source>
</reference>
<evidence type="ECO:0000313" key="4">
    <source>
        <dbReference type="Proteomes" id="UP000822184"/>
    </source>
</evidence>
<evidence type="ECO:0000313" key="3">
    <source>
        <dbReference type="EMBL" id="NSB14013.1"/>
    </source>
</evidence>
<evidence type="ECO:0000313" key="2">
    <source>
        <dbReference type="EMBL" id="NRT86628.1"/>
    </source>
</evidence>
<gene>
    <name evidence="2" type="ORF">B0H41_000307</name>
    <name evidence="3" type="ORF">BCD95_002272</name>
</gene>
<sequence>MNNVNVGCPRCGSLNVKVVSDITETTKGFGAGKGCLGYICLGPIGLLCGMLGMGKTKTKTNTYRVCADCGARFK</sequence>
<dbReference type="AlphaFoldDB" id="A0A1B9BSJ0"/>
<proteinExistence type="predicted"/>
<dbReference type="GO" id="GO:0000428">
    <property type="term" value="C:DNA-directed RNA polymerase complex"/>
    <property type="evidence" value="ECO:0007669"/>
    <property type="project" value="UniProtKB-KW"/>
</dbReference>
<dbReference type="Proteomes" id="UP000822184">
    <property type="component" value="Unassembled WGS sequence"/>
</dbReference>
<protein>
    <submittedName>
        <fullName evidence="3">DNA-directed RNA polymerase subunit RPC12/RpoP</fullName>
    </submittedName>
</protein>
<dbReference type="Proteomes" id="UP001193748">
    <property type="component" value="Unassembled WGS sequence"/>
</dbReference>
<dbReference type="EMBL" id="JABTDW010000001">
    <property type="protein sequence ID" value="NSB14013.1"/>
    <property type="molecule type" value="Genomic_DNA"/>
</dbReference>
<keyword evidence="1" id="KW-0812">Transmembrane</keyword>
<name>A0A1B9BSJ0_CLOBE</name>
<keyword evidence="1" id="KW-1133">Transmembrane helix</keyword>
<reference evidence="3" key="2">
    <citation type="submission" date="2020-06" db="EMBL/GenBank/DDBJ databases">
        <title>Genomic insights into acetone-butanol-ethanol (ABE) fermentation by sequencing solventogenic clostridia strains.</title>
        <authorList>
            <person name="Brown S."/>
        </authorList>
    </citation>
    <scope>NUCLEOTIDE SEQUENCE</scope>
    <source>
        <strain evidence="3">DJ123</strain>
    </source>
</reference>
<organism evidence="3 4">
    <name type="scientific">Clostridium beijerinckii</name>
    <name type="common">Clostridium MP</name>
    <dbReference type="NCBI Taxonomy" id="1520"/>
    <lineage>
        <taxon>Bacteria</taxon>
        <taxon>Bacillati</taxon>
        <taxon>Bacillota</taxon>
        <taxon>Clostridia</taxon>
        <taxon>Eubacteriales</taxon>
        <taxon>Clostridiaceae</taxon>
        <taxon>Clostridium</taxon>
    </lineage>
</organism>
<feature type="transmembrane region" description="Helical" evidence="1">
    <location>
        <begin position="36"/>
        <end position="54"/>
    </location>
</feature>
<dbReference type="EMBL" id="JABSWW010000001">
    <property type="protein sequence ID" value="NRT86628.1"/>
    <property type="molecule type" value="Genomic_DNA"/>
</dbReference>
<reference evidence="2" key="1">
    <citation type="submission" date="2020-05" db="EMBL/GenBank/DDBJ databases">
        <authorList>
            <person name="Brown S."/>
            <person name="Huntemann M."/>
            <person name="Clum A."/>
            <person name="Spunde A."/>
            <person name="Palaniappan K."/>
            <person name="Ritter S."/>
            <person name="Mikhailova N."/>
            <person name="Chen I.-M."/>
            <person name="Stamatis D."/>
            <person name="Reddy T."/>
            <person name="O'Malley R."/>
            <person name="Daum C."/>
            <person name="Shapiro N."/>
            <person name="Ivanova N."/>
            <person name="Kyrpides N."/>
            <person name="Woyke T."/>
        </authorList>
    </citation>
    <scope>NUCLEOTIDE SEQUENCE</scope>
    <source>
        <strain evidence="2">DJ080</strain>
    </source>
</reference>
<keyword evidence="1" id="KW-0472">Membrane</keyword>
<keyword evidence="3" id="KW-0240">DNA-directed RNA polymerase</keyword>
<accession>A0A1B9BSJ0</accession>
<keyword evidence="3" id="KW-0804">Transcription</keyword>